<feature type="domain" description="GLTSCR protein conserved" evidence="2">
    <location>
        <begin position="711"/>
        <end position="811"/>
    </location>
</feature>
<dbReference type="PANTHER" id="PTHR15572">
    <property type="entry name" value="GLIOMA TUMOR SUPPRESSOR CANDIDATE REGION GENE 1"/>
    <property type="match status" value="1"/>
</dbReference>
<keyword evidence="3" id="KW-1185">Reference proteome</keyword>
<dbReference type="Pfam" id="PF15249">
    <property type="entry name" value="GLTSCR1"/>
    <property type="match status" value="1"/>
</dbReference>
<proteinExistence type="predicted"/>
<feature type="compositionally biased region" description="Basic and acidic residues" evidence="1">
    <location>
        <begin position="835"/>
        <end position="847"/>
    </location>
</feature>
<feature type="region of interest" description="Disordered" evidence="1">
    <location>
        <begin position="835"/>
        <end position="861"/>
    </location>
</feature>
<accession>A0A6J1VEU4</accession>
<feature type="region of interest" description="Disordered" evidence="1">
    <location>
        <begin position="50"/>
        <end position="79"/>
    </location>
</feature>
<reference evidence="4" key="1">
    <citation type="submission" date="2025-08" db="UniProtKB">
        <authorList>
            <consortium name="RefSeq"/>
        </authorList>
    </citation>
    <scope>IDENTIFICATION</scope>
</reference>
<feature type="region of interest" description="Disordered" evidence="1">
    <location>
        <begin position="974"/>
        <end position="996"/>
    </location>
</feature>
<evidence type="ECO:0000259" key="2">
    <source>
        <dbReference type="Pfam" id="PF15249"/>
    </source>
</evidence>
<feature type="compositionally biased region" description="Low complexity" evidence="1">
    <location>
        <begin position="596"/>
        <end position="608"/>
    </location>
</feature>
<organism evidence="3 4">
    <name type="scientific">Notechis scutatus</name>
    <name type="common">mainland tiger snake</name>
    <dbReference type="NCBI Taxonomy" id="8663"/>
    <lineage>
        <taxon>Eukaryota</taxon>
        <taxon>Metazoa</taxon>
        <taxon>Chordata</taxon>
        <taxon>Craniata</taxon>
        <taxon>Vertebrata</taxon>
        <taxon>Euteleostomi</taxon>
        <taxon>Lepidosauria</taxon>
        <taxon>Squamata</taxon>
        <taxon>Bifurcata</taxon>
        <taxon>Unidentata</taxon>
        <taxon>Episquamata</taxon>
        <taxon>Toxicofera</taxon>
        <taxon>Serpentes</taxon>
        <taxon>Colubroidea</taxon>
        <taxon>Elapidae</taxon>
        <taxon>Hydrophiinae</taxon>
        <taxon>Notechis</taxon>
    </lineage>
</organism>
<feature type="compositionally biased region" description="Polar residues" evidence="1">
    <location>
        <begin position="531"/>
        <end position="540"/>
    </location>
</feature>
<dbReference type="AlphaFoldDB" id="A0A6J1VEU4"/>
<gene>
    <name evidence="4" type="primary">BICRAL</name>
</gene>
<feature type="compositionally biased region" description="Polar residues" evidence="1">
    <location>
        <begin position="50"/>
        <end position="59"/>
    </location>
</feature>
<dbReference type="RefSeq" id="XP_026539103.1">
    <property type="nucleotide sequence ID" value="XM_026683318.1"/>
</dbReference>
<dbReference type="InterPro" id="IPR015671">
    <property type="entry name" value="GSCR1_dom"/>
</dbReference>
<dbReference type="GeneID" id="113422393"/>
<feature type="compositionally biased region" description="Polar residues" evidence="1">
    <location>
        <begin position="609"/>
        <end position="651"/>
    </location>
</feature>
<protein>
    <submittedName>
        <fullName evidence="4">BRD4-interacting chromatin-remodeling complex-associated protein-like isoform X2</fullName>
    </submittedName>
</protein>
<dbReference type="PANTHER" id="PTHR15572:SF2">
    <property type="entry name" value="BRD4-INTERACTING CHROMATIN-REMODELING COMPLEX-ASSOCIATED PROTEIN-LIKE"/>
    <property type="match status" value="1"/>
</dbReference>
<feature type="region of interest" description="Disordered" evidence="1">
    <location>
        <begin position="583"/>
        <end position="651"/>
    </location>
</feature>
<feature type="compositionally biased region" description="Polar residues" evidence="1">
    <location>
        <begin position="848"/>
        <end position="861"/>
    </location>
</feature>
<evidence type="ECO:0000256" key="1">
    <source>
        <dbReference type="SAM" id="MobiDB-lite"/>
    </source>
</evidence>
<dbReference type="GO" id="GO:0016514">
    <property type="term" value="C:SWI/SNF complex"/>
    <property type="evidence" value="ECO:0007669"/>
    <property type="project" value="TreeGrafter"/>
</dbReference>
<dbReference type="InterPro" id="IPR052438">
    <property type="entry name" value="Chromatin_remod/trans_coact"/>
</dbReference>
<feature type="region of interest" description="Disordered" evidence="1">
    <location>
        <begin position="517"/>
        <end position="542"/>
    </location>
</feature>
<dbReference type="GO" id="GO:0045893">
    <property type="term" value="P:positive regulation of DNA-templated transcription"/>
    <property type="evidence" value="ECO:0007669"/>
    <property type="project" value="TreeGrafter"/>
</dbReference>
<evidence type="ECO:0000313" key="4">
    <source>
        <dbReference type="RefSeq" id="XP_026539103.1"/>
    </source>
</evidence>
<name>A0A6J1VEU4_9SAUR</name>
<evidence type="ECO:0000313" key="3">
    <source>
        <dbReference type="Proteomes" id="UP000504612"/>
    </source>
</evidence>
<dbReference type="CTD" id="23506"/>
<sequence>MDDDDDESCLFDLIGDPQALNYFLHGGGSKSNSEDLSNIGYSAANSNSIFANTSSSDPKSSIKGVGGQLGEGSNDGLQLPSTLQFLDDELESSPLPDLSEDQPFDILQKSLQEANITEQTLAEEAYLDANIGSNQQFAQTQLHPSSSASFTQASNVSNYSGQTLQPIGVTQVVQPPVGASFTSNTVGVQHGFMQHVGISVPSQHLSNSQIGNSGQIQLIGSFSNQPSMMAINNLEGSHIILKGGGQQAPGNMSGGLLVHRQTPNGNSLFGNSNSSPVAQPVTVPFNSTNFQASLPVHNIIIQRGLAPNSNKIPINIQPKPIQMGQQATYNVNSLGIQQHHVQQGIPFASSNSPQNSVVGPHMSVNIVSQQNSRKPVTSQTVSNASGSIVIHSPMGQPHASQNQFLIPTSLSVNPSPVHHVQTVNGQLLQNQSSQLVSSQVSTEHVMLNRNSTNMLRNNQTYSGQMLNNQNAVQLVSGQTFSPSGNQVLVNHGTSQIVGGQVPLQQSSSAVLHLSPNQGNLSQGRTGFSAASPGQATGSNISSSNRFTVVSSSATVHSNIGSSAQSVASSGSFAGDQLTQQNRTQLSVSVSHRLPVSSSKPISSFSHTSVTQPPFSFGQIQKKTTNLASSVASSKSQDNLRQPQPTNLLGQDSGTKIIQQPIGTVLPHQEKTAGSLLAQTNMQVDGQIIGQKRPAAKQLTKGAFILQQLQKDQAQAVTPDKSQFRSLRDAVQRLLSYHVCQGSLPTEEDLRKVDNEFESAATHLLKRTQSMLNKYRCLLLEDAMRINPSAEMVMIDRMFNQEERQSLSRDKRLAIVDPDGFLADFCCSTTQYDKSDDDTQLHESDHQTSKSLTFQNQTANTQMRDKSSTAESLMCNKLHVVPNNIVSPPQENISVKKADLAKALTFEKCSSESCSPESQHMASSEQKIALKGLDKLNENSLASKAHSYKLLSNADRGTHNKTCWNTVDSRSETAYNHSLQDKTPRSSPKNVDLPPDNWKVSGKPQKDLLANKSLESTLKNIVELKKTERQPQSEAAASGSLEYPNCSLIAPQENCLEKFIPDHNESIVETDSLLEAAVNSILEC</sequence>
<dbReference type="Proteomes" id="UP000504612">
    <property type="component" value="Unplaced"/>
</dbReference>